<comment type="caution">
    <text evidence="1">The sequence shown here is derived from an EMBL/GenBank/DDBJ whole genome shotgun (WGS) entry which is preliminary data.</text>
</comment>
<dbReference type="EMBL" id="CABVMM010000004">
    <property type="protein sequence ID" value="VVV00006.1"/>
    <property type="molecule type" value="Genomic_DNA"/>
</dbReference>
<evidence type="ECO:0000313" key="2">
    <source>
        <dbReference type="Proteomes" id="UP000356253"/>
    </source>
</evidence>
<organism evidence="1 2">
    <name type="scientific">Mesonia oceanica</name>
    <dbReference type="NCBI Taxonomy" id="2687242"/>
    <lineage>
        <taxon>Bacteria</taxon>
        <taxon>Pseudomonadati</taxon>
        <taxon>Bacteroidota</taxon>
        <taxon>Flavobacteriia</taxon>
        <taxon>Flavobacteriales</taxon>
        <taxon>Flavobacteriaceae</taxon>
        <taxon>Mesonia</taxon>
    </lineage>
</organism>
<dbReference type="Proteomes" id="UP000356253">
    <property type="component" value="Unassembled WGS sequence"/>
</dbReference>
<name>A0AC61Y6G4_9FLAO</name>
<gene>
    <name evidence="1" type="ORF">FVB9532_01267</name>
</gene>
<sequence>MKNILILALLLFTAHASFSQIETGITGGYLNVKAEGADDGQSGFYGGFYAEFSLSNSFKFQPELLYGNAGDESLLYLPLMLKYYVGGSDVNIQVGPQATYIFNSSNNDDVAFKDQLGLDLGVGVGYDILHNIYVRARYGFKIAQQSETFSSADFNTFMVGLAIGL</sequence>
<accession>A0AC61Y6G4</accession>
<keyword evidence="2" id="KW-1185">Reference proteome</keyword>
<protein>
    <submittedName>
        <fullName evidence="1">Uncharacterized protein</fullName>
    </submittedName>
</protein>
<reference evidence="1" key="1">
    <citation type="submission" date="2019-09" db="EMBL/GenBank/DDBJ databases">
        <authorList>
            <person name="Rodrigo-Torres L."/>
            <person name="Arahal R. D."/>
            <person name="Lucena T."/>
        </authorList>
    </citation>
    <scope>NUCLEOTIDE SEQUENCE</scope>
    <source>
        <strain evidence="1">ISS653</strain>
    </source>
</reference>
<evidence type="ECO:0000313" key="1">
    <source>
        <dbReference type="EMBL" id="VVV00006.1"/>
    </source>
</evidence>
<proteinExistence type="predicted"/>